<dbReference type="PANTHER" id="PTHR23150">
    <property type="entry name" value="SULFATASE MODIFYING FACTOR 1, 2"/>
    <property type="match status" value="1"/>
</dbReference>
<dbReference type="PANTHER" id="PTHR23150:SF26">
    <property type="entry name" value="GENERIC METHYLTRANSFERASE"/>
    <property type="match status" value="1"/>
</dbReference>
<organism evidence="1 2">
    <name type="scientific">Durusdinium trenchii</name>
    <dbReference type="NCBI Taxonomy" id="1381693"/>
    <lineage>
        <taxon>Eukaryota</taxon>
        <taxon>Sar</taxon>
        <taxon>Alveolata</taxon>
        <taxon>Dinophyceae</taxon>
        <taxon>Suessiales</taxon>
        <taxon>Symbiodiniaceae</taxon>
        <taxon>Durusdinium</taxon>
    </lineage>
</organism>
<keyword evidence="2" id="KW-1185">Reference proteome</keyword>
<dbReference type="InterPro" id="IPR051043">
    <property type="entry name" value="Sulfatase_Mod_Factor_Kinase"/>
</dbReference>
<protein>
    <submittedName>
        <fullName evidence="1">Cyclin-L1-1</fullName>
    </submittedName>
</protein>
<accession>A0ABP0SGX3</accession>
<sequence length="217" mass="24960">VTRKQAQDYFDNSWTMVECLFAGFKGEEPFYRPPVHGLRHPQIFYYGHTPCLYVNKLRVAGVLKEPVNAYMESIFEVGVDEMLWDDMHKNDMVWPKVKEVQEYRKQVYKIVSDVIATHSGLEGEARITWDHPLWSIFMGIEHEAIHLETSSVLFRETPVHLMQAGGPVKDCKLSWNSSPARDLTFGSFTRNIESCTSCRLLQVSPVILKLSQHVASL</sequence>
<feature type="non-terminal residue" evidence="1">
    <location>
        <position position="1"/>
    </location>
</feature>
<evidence type="ECO:0000313" key="2">
    <source>
        <dbReference type="Proteomes" id="UP001642464"/>
    </source>
</evidence>
<name>A0ABP0SGX3_9DINO</name>
<dbReference type="EMBL" id="CAXAMM010043773">
    <property type="protein sequence ID" value="CAK9111637.1"/>
    <property type="molecule type" value="Genomic_DNA"/>
</dbReference>
<gene>
    <name evidence="1" type="ORF">SCF082_LOCUS51791</name>
</gene>
<reference evidence="1 2" key="1">
    <citation type="submission" date="2024-02" db="EMBL/GenBank/DDBJ databases">
        <authorList>
            <person name="Chen Y."/>
            <person name="Shah S."/>
            <person name="Dougan E. K."/>
            <person name="Thang M."/>
            <person name="Chan C."/>
        </authorList>
    </citation>
    <scope>NUCLEOTIDE SEQUENCE [LARGE SCALE GENOMIC DNA]</scope>
</reference>
<proteinExistence type="predicted"/>
<dbReference type="Proteomes" id="UP001642464">
    <property type="component" value="Unassembled WGS sequence"/>
</dbReference>
<comment type="caution">
    <text evidence="1">The sequence shown here is derived from an EMBL/GenBank/DDBJ whole genome shotgun (WGS) entry which is preliminary data.</text>
</comment>
<evidence type="ECO:0000313" key="1">
    <source>
        <dbReference type="EMBL" id="CAK9111637.1"/>
    </source>
</evidence>